<comment type="caution">
    <text evidence="1">The sequence shown here is derived from an EMBL/GenBank/DDBJ whole genome shotgun (WGS) entry which is preliminary data.</text>
</comment>
<reference evidence="1 2" key="1">
    <citation type="journal article" date="2018" name="J. Microbiol.">
        <title>Bacillus spongiae sp. nov., isolated from sponge of Jeju Island.</title>
        <authorList>
            <person name="Lee G.E."/>
            <person name="Im W.T."/>
            <person name="Park J.S."/>
        </authorList>
    </citation>
    <scope>NUCLEOTIDE SEQUENCE [LARGE SCALE GENOMIC DNA]</scope>
    <source>
        <strain evidence="1 2">135PIL107-10</strain>
    </source>
</reference>
<protein>
    <submittedName>
        <fullName evidence="1">Uncharacterized protein</fullName>
    </submittedName>
</protein>
<name>A0ABU8HBV1_9BACI</name>
<keyword evidence="2" id="KW-1185">Reference proteome</keyword>
<evidence type="ECO:0000313" key="1">
    <source>
        <dbReference type="EMBL" id="MEI5906801.1"/>
    </source>
</evidence>
<dbReference type="EMBL" id="JBBAXC010000004">
    <property type="protein sequence ID" value="MEI5906801.1"/>
    <property type="molecule type" value="Genomic_DNA"/>
</dbReference>
<gene>
    <name evidence="1" type="ORF">WAK64_06980</name>
</gene>
<evidence type="ECO:0000313" key="2">
    <source>
        <dbReference type="Proteomes" id="UP001312865"/>
    </source>
</evidence>
<organism evidence="1 2">
    <name type="scientific">Bacillus spongiae</name>
    <dbReference type="NCBI Taxonomy" id="2683610"/>
    <lineage>
        <taxon>Bacteria</taxon>
        <taxon>Bacillati</taxon>
        <taxon>Bacillota</taxon>
        <taxon>Bacilli</taxon>
        <taxon>Bacillales</taxon>
        <taxon>Bacillaceae</taxon>
        <taxon>Bacillus</taxon>
    </lineage>
</organism>
<proteinExistence type="predicted"/>
<dbReference type="Proteomes" id="UP001312865">
    <property type="component" value="Unassembled WGS sequence"/>
</dbReference>
<dbReference type="RefSeq" id="WP_336586228.1">
    <property type="nucleotide sequence ID" value="NZ_JBBAXC010000004.1"/>
</dbReference>
<sequence>MSQGFSEKLSIFYSLVEKQNGLHSLPWHTVLNYPFYAHFQEEEIECQSGALFAFWGLLEHWKATESCPFTNDEKNHSFYSYVDEFDYHALSLQRKYPNLVHVILATLQILNRRYSFQKTFPSIDVDWHLHIQDFLLANHSTTVTEGTRFLAYLEAGIVLID</sequence>
<accession>A0ABU8HBV1</accession>